<proteinExistence type="predicted"/>
<gene>
    <name evidence="4" type="ORF">SAMN05421770_1188</name>
</gene>
<dbReference type="GO" id="GO:0032259">
    <property type="term" value="P:methylation"/>
    <property type="evidence" value="ECO:0007669"/>
    <property type="project" value="UniProtKB-KW"/>
</dbReference>
<dbReference type="CDD" id="cd02440">
    <property type="entry name" value="AdoMet_MTases"/>
    <property type="match status" value="1"/>
</dbReference>
<accession>A0A239MPX9</accession>
<dbReference type="PANTHER" id="PTHR43464:SF19">
    <property type="entry name" value="UBIQUINONE BIOSYNTHESIS O-METHYLTRANSFERASE, MITOCHONDRIAL"/>
    <property type="match status" value="1"/>
</dbReference>
<dbReference type="AlphaFoldDB" id="A0A239MPX9"/>
<dbReference type="InterPro" id="IPR046373">
    <property type="entry name" value="Acyl-CoA_Oxase/DH_mid-dom_sf"/>
</dbReference>
<evidence type="ECO:0000313" key="4">
    <source>
        <dbReference type="EMBL" id="SNT44162.1"/>
    </source>
</evidence>
<dbReference type="PANTHER" id="PTHR43464">
    <property type="entry name" value="METHYLTRANSFERASE"/>
    <property type="match status" value="1"/>
</dbReference>
<dbReference type="EMBL" id="FZOU01000018">
    <property type="protein sequence ID" value="SNT44162.1"/>
    <property type="molecule type" value="Genomic_DNA"/>
</dbReference>
<dbReference type="SUPFAM" id="SSF53335">
    <property type="entry name" value="S-adenosyl-L-methionine-dependent methyltransferases"/>
    <property type="match status" value="1"/>
</dbReference>
<dbReference type="GO" id="GO:0050660">
    <property type="term" value="F:flavin adenine dinucleotide binding"/>
    <property type="evidence" value="ECO:0007669"/>
    <property type="project" value="InterPro"/>
</dbReference>
<protein>
    <submittedName>
        <fullName evidence="4">Acyl-CoA dehydrogenase</fullName>
    </submittedName>
</protein>
<dbReference type="Proteomes" id="UP000198356">
    <property type="component" value="Unassembled WGS sequence"/>
</dbReference>
<dbReference type="GO" id="GO:0009312">
    <property type="term" value="P:oligosaccharide biosynthetic process"/>
    <property type="evidence" value="ECO:0007669"/>
    <property type="project" value="InterPro"/>
</dbReference>
<dbReference type="InterPro" id="IPR029063">
    <property type="entry name" value="SAM-dependent_MTases_sf"/>
</dbReference>
<dbReference type="InterPro" id="IPR037069">
    <property type="entry name" value="AcylCoA_DH/ox_N_sf"/>
</dbReference>
<evidence type="ECO:0000256" key="3">
    <source>
        <dbReference type="ARBA" id="ARBA00022691"/>
    </source>
</evidence>
<dbReference type="Pfam" id="PF05401">
    <property type="entry name" value="NodS"/>
    <property type="match status" value="1"/>
</dbReference>
<evidence type="ECO:0000256" key="1">
    <source>
        <dbReference type="ARBA" id="ARBA00022603"/>
    </source>
</evidence>
<keyword evidence="5" id="KW-1185">Reference proteome</keyword>
<keyword evidence="3" id="KW-0949">S-adenosyl-L-methionine</keyword>
<dbReference type="SUPFAM" id="SSF47203">
    <property type="entry name" value="Acyl-CoA dehydrogenase C-terminal domain-like"/>
    <property type="match status" value="1"/>
</dbReference>
<reference evidence="4 5" key="1">
    <citation type="submission" date="2017-06" db="EMBL/GenBank/DDBJ databases">
        <authorList>
            <person name="Kim H.J."/>
            <person name="Triplett B.A."/>
        </authorList>
    </citation>
    <scope>NUCLEOTIDE SEQUENCE [LARGE SCALE GENOMIC DNA]</scope>
    <source>
        <strain evidence="4 5">DSM 18704</strain>
    </source>
</reference>
<dbReference type="GO" id="GO:0008757">
    <property type="term" value="F:S-adenosylmethionine-dependent methyltransferase activity"/>
    <property type="evidence" value="ECO:0007669"/>
    <property type="project" value="InterPro"/>
</dbReference>
<dbReference type="Gene3D" id="2.40.110.10">
    <property type="entry name" value="Butyryl-CoA Dehydrogenase, subunit A, domain 2"/>
    <property type="match status" value="1"/>
</dbReference>
<name>A0A239MPX9_9BACT</name>
<keyword evidence="2" id="KW-0808">Transferase</keyword>
<sequence>MEKLTEERETTAPLDAGDREAMLEALLRESRALAHELAMRPNLGLNAAPRRELERLAALGLMMAPFPVAAGGLGLGIDAGTHLPLLKLLTIVGGADLALGRIYEGHVNGVLLVARYGSAEQVARLADECRAGMISGVWNTGGPQVLRIEAVQGRLRFEGIKTFATGAAFVQRPIVTAELEGQGWQMTLPKMDTLGAALDRSFWHPLGMESSESFQVDFSGGALQQEELIGAPGDFYRDPMFRGGAIRFAAVQTGALVRLHGLFTAWLKEVGREGDPYQIARLGEISILTQEAVLWVERAALVAEQSFYREEKQHRERMIECANRMRIAIERKATRVMELVTTGVGAHGLLQPHPFERILRDLTMYLRQPAPDQALAATGRASLDKSGRYADGTEWGLWASDPATESLQPKYFQKIYQLKRDPWDFESSAYERDKYARTIQSLPRGMYDNAVEVGCSIGVLTACLAVHCRRLLGIDVSDQALTLAARRCAALPQVRFARMQVPEELPNEQFDLVVLSEVAYYWSMTDLHRVADAFAKRHRAGGHLVLVHLTEPVADYPLTGDDVHGYWLTRPEWKSMHSSRHERFRIDVLQRHEV</sequence>
<dbReference type="Gene3D" id="1.20.140.10">
    <property type="entry name" value="Butyryl-CoA Dehydrogenase, subunit A, domain 3"/>
    <property type="match status" value="1"/>
</dbReference>
<dbReference type="Gene3D" id="3.40.50.150">
    <property type="entry name" value="Vaccinia Virus protein VP39"/>
    <property type="match status" value="1"/>
</dbReference>
<evidence type="ECO:0000313" key="5">
    <source>
        <dbReference type="Proteomes" id="UP000198356"/>
    </source>
</evidence>
<dbReference type="GO" id="GO:0016627">
    <property type="term" value="F:oxidoreductase activity, acting on the CH-CH group of donors"/>
    <property type="evidence" value="ECO:0007669"/>
    <property type="project" value="InterPro"/>
</dbReference>
<dbReference type="InterPro" id="IPR009100">
    <property type="entry name" value="AcylCoA_DH/oxidase_NM_dom_sf"/>
</dbReference>
<keyword evidence="1" id="KW-0489">Methyltransferase</keyword>
<dbReference type="InterPro" id="IPR036250">
    <property type="entry name" value="AcylCo_DH-like_C"/>
</dbReference>
<dbReference type="SUPFAM" id="SSF56645">
    <property type="entry name" value="Acyl-CoA dehydrogenase NM domain-like"/>
    <property type="match status" value="1"/>
</dbReference>
<evidence type="ECO:0000256" key="2">
    <source>
        <dbReference type="ARBA" id="ARBA00022679"/>
    </source>
</evidence>
<dbReference type="InterPro" id="IPR008715">
    <property type="entry name" value="SAM-MeTfrase_NodS-like"/>
</dbReference>
<dbReference type="Gene3D" id="1.10.540.10">
    <property type="entry name" value="Acyl-CoA dehydrogenase/oxidase, N-terminal domain"/>
    <property type="match status" value="1"/>
</dbReference>
<organism evidence="4 5">
    <name type="scientific">Granulicella rosea</name>
    <dbReference type="NCBI Taxonomy" id="474952"/>
    <lineage>
        <taxon>Bacteria</taxon>
        <taxon>Pseudomonadati</taxon>
        <taxon>Acidobacteriota</taxon>
        <taxon>Terriglobia</taxon>
        <taxon>Terriglobales</taxon>
        <taxon>Acidobacteriaceae</taxon>
        <taxon>Granulicella</taxon>
    </lineage>
</organism>